<dbReference type="AlphaFoldDB" id="A0AAD1AEW0"/>
<dbReference type="SUPFAM" id="SSF47336">
    <property type="entry name" value="ACP-like"/>
    <property type="match status" value="1"/>
</dbReference>
<sequence length="76" mass="8389">MTDVLLALKRIISTYSDLPSERVGEASTLAELDVDSIFAVELILEIEQLFGVRLSLDEIVADETLGMLADRIINHS</sequence>
<dbReference type="EMBL" id="CP028130">
    <property type="protein sequence ID" value="AZZ56888.1"/>
    <property type="molecule type" value="Genomic_DNA"/>
</dbReference>
<feature type="domain" description="Carrier" evidence="1">
    <location>
        <begin position="1"/>
        <end position="76"/>
    </location>
</feature>
<dbReference type="Proteomes" id="UP000283946">
    <property type="component" value="Chromosome"/>
</dbReference>
<dbReference type="PROSITE" id="PS50075">
    <property type="entry name" value="CARRIER"/>
    <property type="match status" value="1"/>
</dbReference>
<protein>
    <submittedName>
        <fullName evidence="2">Acyl carrier protein</fullName>
    </submittedName>
</protein>
<dbReference type="Gene3D" id="1.10.1200.10">
    <property type="entry name" value="ACP-like"/>
    <property type="match status" value="1"/>
</dbReference>
<evidence type="ECO:0000313" key="2">
    <source>
        <dbReference type="EMBL" id="AZZ56888.1"/>
    </source>
</evidence>
<dbReference type="RefSeq" id="WP_104266098.1">
    <property type="nucleotide sequence ID" value="NZ_CP028130.1"/>
</dbReference>
<evidence type="ECO:0000313" key="3">
    <source>
        <dbReference type="Proteomes" id="UP000283946"/>
    </source>
</evidence>
<dbReference type="InterPro" id="IPR036736">
    <property type="entry name" value="ACP-like_sf"/>
</dbReference>
<accession>A0AAD1AEW0</accession>
<evidence type="ECO:0000259" key="1">
    <source>
        <dbReference type="PROSITE" id="PS50075"/>
    </source>
</evidence>
<name>A0AAD1AEW0_9MICO</name>
<dbReference type="Pfam" id="PF00550">
    <property type="entry name" value="PP-binding"/>
    <property type="match status" value="1"/>
</dbReference>
<gene>
    <name evidence="2" type="ORF">C7V51_14150</name>
</gene>
<proteinExistence type="predicted"/>
<dbReference type="KEGG" id="ria:C7V51_14150"/>
<dbReference type="InterPro" id="IPR009081">
    <property type="entry name" value="PP-bd_ACP"/>
</dbReference>
<organism evidence="2 3">
    <name type="scientific">Rathayibacter iranicus</name>
    <dbReference type="NCBI Taxonomy" id="59737"/>
    <lineage>
        <taxon>Bacteria</taxon>
        <taxon>Bacillati</taxon>
        <taxon>Actinomycetota</taxon>
        <taxon>Actinomycetes</taxon>
        <taxon>Micrococcales</taxon>
        <taxon>Microbacteriaceae</taxon>
        <taxon>Rathayibacter</taxon>
    </lineage>
</organism>
<reference evidence="2 3" key="1">
    <citation type="submission" date="2018-03" db="EMBL/GenBank/DDBJ databases">
        <title>Bacteriophage NCPPB3778 and a type I-E CRISPR drive the evolution of the US Biological Select Agent, Rathayibacter toxicus.</title>
        <authorList>
            <person name="Davis E.W.II."/>
            <person name="Tabima J.F."/>
            <person name="Weisberg A.J."/>
            <person name="Dantas Lopes L."/>
            <person name="Wiseman M.S."/>
            <person name="Wiseman M.S."/>
            <person name="Pupko T."/>
            <person name="Belcher M.S."/>
            <person name="Sechler A.J."/>
            <person name="Tancos M.A."/>
            <person name="Schroeder B.K."/>
            <person name="Murray T.D."/>
            <person name="Luster D.G."/>
            <person name="Schneider W.L."/>
            <person name="Rogers E."/>
            <person name="Andreote F.D."/>
            <person name="Grunwald N.J."/>
            <person name="Putnam M.L."/>
            <person name="Chang J.H."/>
        </authorList>
    </citation>
    <scope>NUCLEOTIDE SEQUENCE [LARGE SCALE GENOMIC DNA]</scope>
    <source>
        <strain evidence="2 3">NCCPB 2253</strain>
    </source>
</reference>